<evidence type="ECO:0000313" key="4">
    <source>
        <dbReference type="Proteomes" id="UP001153069"/>
    </source>
</evidence>
<evidence type="ECO:0000313" key="3">
    <source>
        <dbReference type="EMBL" id="CAB9501010.1"/>
    </source>
</evidence>
<dbReference type="OrthoDB" id="52951at2759"/>
<dbReference type="InterPro" id="IPR001478">
    <property type="entry name" value="PDZ"/>
</dbReference>
<comment type="caution">
    <text evidence="3">The sequence shown here is derived from an EMBL/GenBank/DDBJ whole genome shotgun (WGS) entry which is preliminary data.</text>
</comment>
<organism evidence="3 4">
    <name type="scientific">Seminavis robusta</name>
    <dbReference type="NCBI Taxonomy" id="568900"/>
    <lineage>
        <taxon>Eukaryota</taxon>
        <taxon>Sar</taxon>
        <taxon>Stramenopiles</taxon>
        <taxon>Ochrophyta</taxon>
        <taxon>Bacillariophyta</taxon>
        <taxon>Bacillariophyceae</taxon>
        <taxon>Bacillariophycidae</taxon>
        <taxon>Naviculales</taxon>
        <taxon>Naviculaceae</taxon>
        <taxon>Seminavis</taxon>
    </lineage>
</organism>
<keyword evidence="4" id="KW-1185">Reference proteome</keyword>
<protein>
    <recommendedName>
        <fullName evidence="2">PDZ domain-containing protein</fullName>
    </recommendedName>
</protein>
<dbReference type="PROSITE" id="PS50106">
    <property type="entry name" value="PDZ"/>
    <property type="match status" value="1"/>
</dbReference>
<name>A0A9N8H6E0_9STRA</name>
<accession>A0A9N8H6E0</accession>
<gene>
    <name evidence="3" type="ORF">SEMRO_97_G050190.1</name>
</gene>
<evidence type="ECO:0000256" key="1">
    <source>
        <dbReference type="SAM" id="MobiDB-lite"/>
    </source>
</evidence>
<feature type="domain" description="PDZ" evidence="2">
    <location>
        <begin position="50"/>
        <end position="142"/>
    </location>
</feature>
<reference evidence="3" key="1">
    <citation type="submission" date="2020-06" db="EMBL/GenBank/DDBJ databases">
        <authorList>
            <consortium name="Plant Systems Biology data submission"/>
        </authorList>
    </citation>
    <scope>NUCLEOTIDE SEQUENCE</scope>
    <source>
        <strain evidence="3">D6</strain>
    </source>
</reference>
<dbReference type="EMBL" id="CAICTM010000096">
    <property type="protein sequence ID" value="CAB9501010.1"/>
    <property type="molecule type" value="Genomic_DNA"/>
</dbReference>
<proteinExistence type="predicted"/>
<dbReference type="AlphaFoldDB" id="A0A9N8H6E0"/>
<sequence length="449" mass="48431">MTEHQTGQDKEQFLLVDTEATTIKEHDRLGELKVPTETFDYETLRAGTISVTFSRSTDIPLGLIFEEDGVAEGGKGRRIVLASIEEKAAGEIDFPRNAPIQVGDSLERINSEDLVNDSQTHDSVMQLIDQPGILTLTFATPKGIPSLFQAFIVKPSTESSLGILINQQAPCSNDNAIGDGVPQFFVQDIVRKIRGQEDDTKPALQPSLLQHSVLQPNDILLSVNTESLQANPVYGEPMQVAQLLRDTPSEVTIVALRPLTWSEKLVNGIRRTAVGAAGGTMVGVGLIFIPTLPPPVGELLIVGGVSLLGTEFAGPKMVIKQARDSLEVAVAGPDHTENEEEGNDLDFVVVETNEANQDGSDGPTASPDTGSTLESHRGKKKPTKTMTNKVKSFGRRYVLPFLDQVVGDKPQTPPKEIPRGTKDIDSITIDKNRAACLSDLAFDVEPGSP</sequence>
<dbReference type="Proteomes" id="UP001153069">
    <property type="component" value="Unassembled WGS sequence"/>
</dbReference>
<feature type="region of interest" description="Disordered" evidence="1">
    <location>
        <begin position="354"/>
        <end position="387"/>
    </location>
</feature>
<evidence type="ECO:0000259" key="2">
    <source>
        <dbReference type="PROSITE" id="PS50106"/>
    </source>
</evidence>